<dbReference type="RefSeq" id="WP_179922789.1">
    <property type="nucleotide sequence ID" value="NZ_CP058909.1"/>
</dbReference>
<reference evidence="1 2" key="1">
    <citation type="submission" date="2020-07" db="EMBL/GenBank/DDBJ databases">
        <title>Halosimplex litoreum sp. nov. and Halosimplex rubrum sp. nov., isolated from different salt environments.</title>
        <authorList>
            <person name="Cui H."/>
        </authorList>
    </citation>
    <scope>NUCLEOTIDE SEQUENCE [LARGE SCALE GENOMIC DNA]</scope>
    <source>
        <strain evidence="1 2">R2</strain>
    </source>
</reference>
<dbReference type="GeneID" id="56083356"/>
<dbReference type="AlphaFoldDB" id="A0A7D5P938"/>
<accession>A0A7D5P938</accession>
<dbReference type="KEGG" id="hpel:HZS54_12165"/>
<dbReference type="OrthoDB" id="384447at2157"/>
<evidence type="ECO:0000313" key="1">
    <source>
        <dbReference type="EMBL" id="QLH82321.1"/>
    </source>
</evidence>
<sequence>MDGDTLPLDEDEEHYGYGILNVHRNQFVSPLGGADNGDESDVFSDEENLLEFYEELAEEQDSVSHLRIVQVRLDNDLDQTAAESVSDDE</sequence>
<protein>
    <submittedName>
        <fullName evidence="1">Uncharacterized protein</fullName>
    </submittedName>
</protein>
<gene>
    <name evidence="1" type="ORF">HZS54_12165</name>
</gene>
<proteinExistence type="predicted"/>
<dbReference type="EMBL" id="CP058909">
    <property type="protein sequence ID" value="QLH82321.1"/>
    <property type="molecule type" value="Genomic_DNA"/>
</dbReference>
<organism evidence="1 2">
    <name type="scientific">Halosimplex pelagicum</name>
    <dbReference type="NCBI Taxonomy" id="869886"/>
    <lineage>
        <taxon>Archaea</taxon>
        <taxon>Methanobacteriati</taxon>
        <taxon>Methanobacteriota</taxon>
        <taxon>Stenosarchaea group</taxon>
        <taxon>Halobacteria</taxon>
        <taxon>Halobacteriales</taxon>
        <taxon>Haloarculaceae</taxon>
        <taxon>Halosimplex</taxon>
    </lineage>
</organism>
<keyword evidence="2" id="KW-1185">Reference proteome</keyword>
<name>A0A7D5P938_9EURY</name>
<dbReference type="Proteomes" id="UP000509346">
    <property type="component" value="Chromosome"/>
</dbReference>
<evidence type="ECO:0000313" key="2">
    <source>
        <dbReference type="Proteomes" id="UP000509346"/>
    </source>
</evidence>